<keyword evidence="2 7" id="KW-0547">Nucleotide-binding</keyword>
<accession>A0A2P6TVA2</accession>
<keyword evidence="14" id="KW-1185">Reference proteome</keyword>
<feature type="coiled-coil region" evidence="8">
    <location>
        <begin position="588"/>
        <end position="622"/>
    </location>
</feature>
<dbReference type="PANTHER" id="PTHR47968:SF36">
    <property type="entry name" value="KINESIN HEAVY CHAIN ISOFORM X1"/>
    <property type="match status" value="1"/>
</dbReference>
<gene>
    <name evidence="13" type="ORF">C2E21_3656</name>
</gene>
<dbReference type="STRING" id="3076.A0A2P6TVA2"/>
<comment type="similarity">
    <text evidence="7">Belongs to the TRAFAC class myosin-kinesin ATPase superfamily. Kinesin family.</text>
</comment>
<dbReference type="SMART" id="SM00450">
    <property type="entry name" value="RHOD"/>
    <property type="match status" value="1"/>
</dbReference>
<dbReference type="AlphaFoldDB" id="A0A2P6TVA2"/>
<evidence type="ECO:0000259" key="12">
    <source>
        <dbReference type="PROSITE" id="PS50206"/>
    </source>
</evidence>
<evidence type="ECO:0000256" key="4">
    <source>
        <dbReference type="ARBA" id="ARBA00023054"/>
    </source>
</evidence>
<dbReference type="SUPFAM" id="SSF52821">
    <property type="entry name" value="Rhodanese/Cell cycle control phosphatase"/>
    <property type="match status" value="1"/>
</dbReference>
<proteinExistence type="inferred from homology"/>
<dbReference type="InterPro" id="IPR001763">
    <property type="entry name" value="Rhodanese-like_dom"/>
</dbReference>
<feature type="domain" description="Kinesin motor" evidence="10">
    <location>
        <begin position="52"/>
        <end position="419"/>
    </location>
</feature>
<evidence type="ECO:0000313" key="14">
    <source>
        <dbReference type="Proteomes" id="UP000239899"/>
    </source>
</evidence>
<evidence type="ECO:0000256" key="2">
    <source>
        <dbReference type="ARBA" id="ARBA00022741"/>
    </source>
</evidence>
<dbReference type="PROSITE" id="PS50067">
    <property type="entry name" value="KINESIN_MOTOR_2"/>
    <property type="match status" value="1"/>
</dbReference>
<keyword evidence="1" id="KW-0493">Microtubule</keyword>
<evidence type="ECO:0000259" key="10">
    <source>
        <dbReference type="PROSITE" id="PS50067"/>
    </source>
</evidence>
<dbReference type="InterPro" id="IPR019821">
    <property type="entry name" value="Kinesin_motor_CS"/>
</dbReference>
<dbReference type="InterPro" id="IPR001752">
    <property type="entry name" value="Kinesin_motor_dom"/>
</dbReference>
<feature type="region of interest" description="Disordered" evidence="9">
    <location>
        <begin position="1"/>
        <end position="41"/>
    </location>
</feature>
<dbReference type="InterPro" id="IPR036961">
    <property type="entry name" value="Kinesin_motor_dom_sf"/>
</dbReference>
<dbReference type="Pfam" id="PF00225">
    <property type="entry name" value="Kinesin"/>
    <property type="match status" value="1"/>
</dbReference>
<keyword evidence="6" id="KW-0413">Isomerase</keyword>
<feature type="region of interest" description="Disordered" evidence="9">
    <location>
        <begin position="662"/>
        <end position="702"/>
    </location>
</feature>
<keyword evidence="4 8" id="KW-0175">Coiled coil</keyword>
<dbReference type="Gene3D" id="3.10.50.40">
    <property type="match status" value="1"/>
</dbReference>
<dbReference type="PANTHER" id="PTHR47968">
    <property type="entry name" value="CENTROMERE PROTEIN E"/>
    <property type="match status" value="1"/>
</dbReference>
<dbReference type="GO" id="GO:0003777">
    <property type="term" value="F:microtubule motor activity"/>
    <property type="evidence" value="ECO:0007669"/>
    <property type="project" value="InterPro"/>
</dbReference>
<evidence type="ECO:0000256" key="1">
    <source>
        <dbReference type="ARBA" id="ARBA00022701"/>
    </source>
</evidence>
<dbReference type="Proteomes" id="UP000239899">
    <property type="component" value="Unassembled WGS sequence"/>
</dbReference>
<reference evidence="13 14" key="1">
    <citation type="journal article" date="2018" name="Plant J.">
        <title>Genome sequences of Chlorella sorokiniana UTEX 1602 and Micractinium conductrix SAG 241.80: implications to maltose excretion by a green alga.</title>
        <authorList>
            <person name="Arriola M.B."/>
            <person name="Velmurugan N."/>
            <person name="Zhang Y."/>
            <person name="Plunkett M.H."/>
            <person name="Hondzo H."/>
            <person name="Barney B.M."/>
        </authorList>
    </citation>
    <scope>NUCLEOTIDE SEQUENCE [LARGE SCALE GENOMIC DNA]</scope>
    <source>
        <strain evidence="14">UTEX 1602</strain>
    </source>
</reference>
<evidence type="ECO:0000256" key="8">
    <source>
        <dbReference type="SAM" id="Coils"/>
    </source>
</evidence>
<feature type="compositionally biased region" description="Gly residues" evidence="9">
    <location>
        <begin position="691"/>
        <end position="702"/>
    </location>
</feature>
<sequence length="1090" mass="118877">MQRPGGALGWAPGPPAGGPGEPPHFGPDDPQLGGEGADAEGDEALLEGEEDPVKVVVRIRPPLPRELHGFRPFENAVLVDPAHQLITLSENLAALSNGGVENGIVYNSYRFGFDRVYGPESTQEDVYAQSARGAVHNVLQGYNASIIAYGQTGTGKTYTMEGERVGPARGIIPRAIEDVFGYIQRDTGERCKFLVRASYLQIYNEVISDLLKPESVNLVVREDRRRGVHVEGLSEWVVRSPAEVYALMERGAAARATGATKLNEISSRSHAIFMLIVEKSTPLDTASAIGGQAGVAPGVGPSSAREMRQSVKVGKLNLVDLAGSERVHVTGATGKRLEESKKINQSLSALGNVIAALTDPKGRDGRPHVPYRDSKLTRILEDSLGGNCKTTFMAMVSPAVEAFAESLSTLKFANRAKCMRNLPKVNEDLDHRTLLRKYERELRRLRAELQQKSKDLVDKRLVLQIEEARRREQADKIAAINALERQSQEIMKHKQAMAALQNRIASMQSQLLIGGQKIEDTPQFRTLLAKEQARIREQYEERLRDLEAERQGVAEDKAQVERYKALLLKQRDIMIALTQRLNERDEQILALQAELEAYDTHHKTLEDQLDQKTAELITLRKAAFEHNRVAAHKDVVLESAAEGRPGGEADWEIAAVFGGAAAGPQQVPDSDWGGSESSSPLARRFGSSEWGAGGGNGGGNGAFGPAASAAAVDSLQRQLEELRLQAGQQQAAAAEREAQWQREADELRAQMQQAQQQARQQQQQLAQQQQQQQQQDGGGGSGRAAALAAQCDSLSKERDALRTILDSKVRVLVEDIGRSMGELPPEAQAHPKLGRQLEYLGKLLMRATGALCAGSAASLRQSAAAAHRPLHRSALVCLAAKQVEVAHILVAPDKKDLIPQLRQRVQAGESLASLAAEHSQCPSRSNGGSIGWIAKGQTVPEFEAAAFGTAPGGLAVCTTRFGVHLLQVLGEREAAEVGHMSPQELGESLAARNAGGNEDVQYVDVREEREEDMARLPHFQLLPLSRFEQWSDQIHSLLDKEKETVVMCHHGVRSMQMSQWLLQQGFTNVKNVTGGIDAYSRGVDPSVPQY</sequence>
<dbReference type="EMBL" id="LHPG02000006">
    <property type="protein sequence ID" value="PRW57995.1"/>
    <property type="molecule type" value="Genomic_DNA"/>
</dbReference>
<dbReference type="InterPro" id="IPR027417">
    <property type="entry name" value="P-loop_NTPase"/>
</dbReference>
<protein>
    <submittedName>
        <fullName evidence="13">Kinesin-II 95 kDa subunit</fullName>
    </submittedName>
</protein>
<keyword evidence="5 7" id="KW-0505">Motor protein</keyword>
<dbReference type="PRINTS" id="PR00380">
    <property type="entry name" value="KINESINHEAVY"/>
</dbReference>
<dbReference type="GO" id="GO:0003755">
    <property type="term" value="F:peptidyl-prolyl cis-trans isomerase activity"/>
    <property type="evidence" value="ECO:0007669"/>
    <property type="project" value="UniProtKB-KW"/>
</dbReference>
<keyword evidence="3 7" id="KW-0067">ATP-binding</keyword>
<dbReference type="GO" id="GO:0005524">
    <property type="term" value="F:ATP binding"/>
    <property type="evidence" value="ECO:0007669"/>
    <property type="project" value="UniProtKB-UniRule"/>
</dbReference>
<dbReference type="PROSITE" id="PS50198">
    <property type="entry name" value="PPIC_PPIASE_2"/>
    <property type="match status" value="1"/>
</dbReference>
<dbReference type="Gene3D" id="3.40.250.10">
    <property type="entry name" value="Rhodanese-like domain"/>
    <property type="match status" value="1"/>
</dbReference>
<evidence type="ECO:0000256" key="5">
    <source>
        <dbReference type="ARBA" id="ARBA00023175"/>
    </source>
</evidence>
<dbReference type="Gene3D" id="3.40.850.10">
    <property type="entry name" value="Kinesin motor domain"/>
    <property type="match status" value="1"/>
</dbReference>
<dbReference type="OrthoDB" id="3176171at2759"/>
<dbReference type="Pfam" id="PF00639">
    <property type="entry name" value="Rotamase"/>
    <property type="match status" value="1"/>
</dbReference>
<dbReference type="Pfam" id="PF00581">
    <property type="entry name" value="Rhodanese"/>
    <property type="match status" value="1"/>
</dbReference>
<dbReference type="PROSITE" id="PS00411">
    <property type="entry name" value="KINESIN_MOTOR_1"/>
    <property type="match status" value="1"/>
</dbReference>
<dbReference type="SUPFAM" id="SSF54534">
    <property type="entry name" value="FKBP-like"/>
    <property type="match status" value="1"/>
</dbReference>
<feature type="coiled-coil region" evidence="8">
    <location>
        <begin position="483"/>
        <end position="563"/>
    </location>
</feature>
<feature type="compositionally biased region" description="Pro residues" evidence="9">
    <location>
        <begin position="12"/>
        <end position="25"/>
    </location>
</feature>
<dbReference type="CDD" id="cd00106">
    <property type="entry name" value="KISc"/>
    <property type="match status" value="1"/>
</dbReference>
<dbReference type="GO" id="GO:0008017">
    <property type="term" value="F:microtubule binding"/>
    <property type="evidence" value="ECO:0007669"/>
    <property type="project" value="InterPro"/>
</dbReference>
<dbReference type="GO" id="GO:0007018">
    <property type="term" value="P:microtubule-based movement"/>
    <property type="evidence" value="ECO:0007669"/>
    <property type="project" value="InterPro"/>
</dbReference>
<dbReference type="InterPro" id="IPR027640">
    <property type="entry name" value="Kinesin-like_fam"/>
</dbReference>
<comment type="caution">
    <text evidence="13">The sequence shown here is derived from an EMBL/GenBank/DDBJ whole genome shotgun (WGS) entry which is preliminary data.</text>
</comment>
<dbReference type="PROSITE" id="PS50206">
    <property type="entry name" value="RHODANESE_3"/>
    <property type="match status" value="1"/>
</dbReference>
<dbReference type="InterPro" id="IPR046357">
    <property type="entry name" value="PPIase_dom_sf"/>
</dbReference>
<feature type="binding site" evidence="7">
    <location>
        <begin position="150"/>
        <end position="157"/>
    </location>
    <ligand>
        <name>ATP</name>
        <dbReference type="ChEBI" id="CHEBI:30616"/>
    </ligand>
</feature>
<dbReference type="SMART" id="SM00129">
    <property type="entry name" value="KISc"/>
    <property type="match status" value="1"/>
</dbReference>
<evidence type="ECO:0000259" key="11">
    <source>
        <dbReference type="PROSITE" id="PS50198"/>
    </source>
</evidence>
<keyword evidence="6" id="KW-0697">Rotamase</keyword>
<feature type="domain" description="Rhodanese" evidence="12">
    <location>
        <begin position="996"/>
        <end position="1088"/>
    </location>
</feature>
<dbReference type="GO" id="GO:0005874">
    <property type="term" value="C:microtubule"/>
    <property type="evidence" value="ECO:0007669"/>
    <property type="project" value="UniProtKB-KW"/>
</dbReference>
<evidence type="ECO:0000256" key="6">
    <source>
        <dbReference type="PROSITE-ProRule" id="PRU00278"/>
    </source>
</evidence>
<dbReference type="SUPFAM" id="SSF52540">
    <property type="entry name" value="P-loop containing nucleoside triphosphate hydrolases"/>
    <property type="match status" value="1"/>
</dbReference>
<organism evidence="13 14">
    <name type="scientific">Chlorella sorokiniana</name>
    <name type="common">Freshwater green alga</name>
    <dbReference type="NCBI Taxonomy" id="3076"/>
    <lineage>
        <taxon>Eukaryota</taxon>
        <taxon>Viridiplantae</taxon>
        <taxon>Chlorophyta</taxon>
        <taxon>core chlorophytes</taxon>
        <taxon>Trebouxiophyceae</taxon>
        <taxon>Chlorellales</taxon>
        <taxon>Chlorellaceae</taxon>
        <taxon>Chlorella clade</taxon>
        <taxon>Chlorella</taxon>
    </lineage>
</organism>
<evidence type="ECO:0000256" key="3">
    <source>
        <dbReference type="ARBA" id="ARBA00022840"/>
    </source>
</evidence>
<evidence type="ECO:0000256" key="7">
    <source>
        <dbReference type="PROSITE-ProRule" id="PRU00283"/>
    </source>
</evidence>
<name>A0A2P6TVA2_CHLSO</name>
<dbReference type="InterPro" id="IPR036873">
    <property type="entry name" value="Rhodanese-like_dom_sf"/>
</dbReference>
<feature type="domain" description="PpiC" evidence="11">
    <location>
        <begin position="880"/>
        <end position="970"/>
    </location>
</feature>
<dbReference type="FunFam" id="3.40.850.10:FF:000083">
    <property type="entry name" value="Kinesin-like protein"/>
    <property type="match status" value="1"/>
</dbReference>
<feature type="region of interest" description="Disordered" evidence="9">
    <location>
        <begin position="767"/>
        <end position="786"/>
    </location>
</feature>
<evidence type="ECO:0000313" key="13">
    <source>
        <dbReference type="EMBL" id="PRW57995.1"/>
    </source>
</evidence>
<dbReference type="InterPro" id="IPR000297">
    <property type="entry name" value="PPIase_PpiC"/>
</dbReference>
<evidence type="ECO:0000256" key="9">
    <source>
        <dbReference type="SAM" id="MobiDB-lite"/>
    </source>
</evidence>